<dbReference type="Gene3D" id="3.20.20.80">
    <property type="entry name" value="Glycosidases"/>
    <property type="match status" value="1"/>
</dbReference>
<reference evidence="2 3" key="1">
    <citation type="journal article" date="2018" name="Sci. Data">
        <title>The draft genome sequence of cork oak.</title>
        <authorList>
            <person name="Ramos A.M."/>
            <person name="Usie A."/>
            <person name="Barbosa P."/>
            <person name="Barros P.M."/>
            <person name="Capote T."/>
            <person name="Chaves I."/>
            <person name="Simoes F."/>
            <person name="Abreu I."/>
            <person name="Carrasquinho I."/>
            <person name="Faro C."/>
            <person name="Guimaraes J.B."/>
            <person name="Mendonca D."/>
            <person name="Nobrega F."/>
            <person name="Rodrigues L."/>
            <person name="Saibo N.J.M."/>
            <person name="Varela M.C."/>
            <person name="Egas C."/>
            <person name="Matos J."/>
            <person name="Miguel C.M."/>
            <person name="Oliveira M.M."/>
            <person name="Ricardo C.P."/>
            <person name="Goncalves S."/>
        </authorList>
    </citation>
    <scope>NUCLEOTIDE SEQUENCE [LARGE SCALE GENOMIC DNA]</scope>
    <source>
        <strain evidence="3">cv. HL8</strain>
    </source>
</reference>
<accession>A0AAW0KFD7</accession>
<name>A0AAW0KFD7_QUESU</name>
<sequence length="136" mass="15365">MDPNLTLDLRTLIVYIAAFSPLKIRLGGTLQDKVIYERAGNGQPCSPFVKNNSEFLGFSQGCLPMSRWDELSVFFKKAGNNFVIRNQLVRYIYIYIYITFSYTVFNIITFPLKSRAVVVFGLNELSGKTTDSQGAT</sequence>
<feature type="transmembrane region" description="Helical" evidence="1">
    <location>
        <begin position="92"/>
        <end position="112"/>
    </location>
</feature>
<dbReference type="Proteomes" id="UP000237347">
    <property type="component" value="Unassembled WGS sequence"/>
</dbReference>
<dbReference type="InterPro" id="IPR005199">
    <property type="entry name" value="Glyco_hydro_79"/>
</dbReference>
<dbReference type="AlphaFoldDB" id="A0AAW0KFD7"/>
<comment type="caution">
    <text evidence="2">The sequence shown here is derived from an EMBL/GenBank/DDBJ whole genome shotgun (WGS) entry which is preliminary data.</text>
</comment>
<proteinExistence type="predicted"/>
<evidence type="ECO:0000313" key="3">
    <source>
        <dbReference type="Proteomes" id="UP000237347"/>
    </source>
</evidence>
<keyword evidence="1" id="KW-0472">Membrane</keyword>
<dbReference type="GO" id="GO:0009505">
    <property type="term" value="C:plant-type cell wall"/>
    <property type="evidence" value="ECO:0007669"/>
    <property type="project" value="TreeGrafter"/>
</dbReference>
<dbReference type="PANTHER" id="PTHR14363:SF45">
    <property type="entry name" value="HEPARANASE-LIKE PROTEIN 3 ISOFORM X1"/>
    <property type="match status" value="1"/>
</dbReference>
<gene>
    <name evidence="2" type="ORF">CFP56_020361</name>
</gene>
<evidence type="ECO:0000256" key="1">
    <source>
        <dbReference type="SAM" id="Phobius"/>
    </source>
</evidence>
<keyword evidence="1" id="KW-0812">Transmembrane</keyword>
<organism evidence="2 3">
    <name type="scientific">Quercus suber</name>
    <name type="common">Cork oak</name>
    <dbReference type="NCBI Taxonomy" id="58331"/>
    <lineage>
        <taxon>Eukaryota</taxon>
        <taxon>Viridiplantae</taxon>
        <taxon>Streptophyta</taxon>
        <taxon>Embryophyta</taxon>
        <taxon>Tracheophyta</taxon>
        <taxon>Spermatophyta</taxon>
        <taxon>Magnoliopsida</taxon>
        <taxon>eudicotyledons</taxon>
        <taxon>Gunneridae</taxon>
        <taxon>Pentapetalae</taxon>
        <taxon>rosids</taxon>
        <taxon>fabids</taxon>
        <taxon>Fagales</taxon>
        <taxon>Fagaceae</taxon>
        <taxon>Quercus</taxon>
    </lineage>
</organism>
<dbReference type="Pfam" id="PF03662">
    <property type="entry name" value="Glyco_hydro_79n"/>
    <property type="match status" value="1"/>
</dbReference>
<dbReference type="GO" id="GO:0004566">
    <property type="term" value="F:beta-glucuronidase activity"/>
    <property type="evidence" value="ECO:0007669"/>
    <property type="project" value="TreeGrafter"/>
</dbReference>
<dbReference type="PANTHER" id="PTHR14363">
    <property type="entry name" value="HEPARANASE-RELATED"/>
    <property type="match status" value="1"/>
</dbReference>
<dbReference type="GO" id="GO:0016020">
    <property type="term" value="C:membrane"/>
    <property type="evidence" value="ECO:0007669"/>
    <property type="project" value="InterPro"/>
</dbReference>
<evidence type="ECO:0000313" key="2">
    <source>
        <dbReference type="EMBL" id="KAK7838009.1"/>
    </source>
</evidence>
<keyword evidence="3" id="KW-1185">Reference proteome</keyword>
<dbReference type="EMBL" id="PKMF04000315">
    <property type="protein sequence ID" value="KAK7838009.1"/>
    <property type="molecule type" value="Genomic_DNA"/>
</dbReference>
<keyword evidence="1" id="KW-1133">Transmembrane helix</keyword>
<protein>
    <submittedName>
        <fullName evidence="2">Heparanase-like protein 3</fullName>
    </submittedName>
</protein>